<organism evidence="3 4">
    <name type="scientific">Nephila pilipes</name>
    <name type="common">Giant wood spider</name>
    <name type="synonym">Nephila maculata</name>
    <dbReference type="NCBI Taxonomy" id="299642"/>
    <lineage>
        <taxon>Eukaryota</taxon>
        <taxon>Metazoa</taxon>
        <taxon>Ecdysozoa</taxon>
        <taxon>Arthropoda</taxon>
        <taxon>Chelicerata</taxon>
        <taxon>Arachnida</taxon>
        <taxon>Araneae</taxon>
        <taxon>Araneomorphae</taxon>
        <taxon>Entelegynae</taxon>
        <taxon>Araneoidea</taxon>
        <taxon>Nephilidae</taxon>
        <taxon>Nephila</taxon>
    </lineage>
</organism>
<name>A0A8X6U148_NEPPI</name>
<dbReference type="Proteomes" id="UP000887013">
    <property type="component" value="Unassembled WGS sequence"/>
</dbReference>
<proteinExistence type="predicted"/>
<evidence type="ECO:0000313" key="4">
    <source>
        <dbReference type="Proteomes" id="UP000887013"/>
    </source>
</evidence>
<dbReference type="AlphaFoldDB" id="A0A8X6U148"/>
<evidence type="ECO:0000313" key="3">
    <source>
        <dbReference type="EMBL" id="GFT79087.1"/>
    </source>
</evidence>
<sequence length="69" mass="7768">MHVENISTHGDFRPHHRLQAYTGCPFGRRKEASHMRTQNPSAFEQTPSTNLGTGGRVRSKYPEAGSTVW</sequence>
<keyword evidence="4" id="KW-1185">Reference proteome</keyword>
<feature type="region of interest" description="Disordered" evidence="1">
    <location>
        <begin position="1"/>
        <end position="69"/>
    </location>
</feature>
<dbReference type="EMBL" id="BMAW01070273">
    <property type="protein sequence ID" value="GFT72556.1"/>
    <property type="molecule type" value="Genomic_DNA"/>
</dbReference>
<comment type="caution">
    <text evidence="3">The sequence shown here is derived from an EMBL/GenBank/DDBJ whole genome shotgun (WGS) entry which is preliminary data.</text>
</comment>
<feature type="compositionally biased region" description="Polar residues" evidence="1">
    <location>
        <begin position="35"/>
        <end position="51"/>
    </location>
</feature>
<evidence type="ECO:0000256" key="1">
    <source>
        <dbReference type="SAM" id="MobiDB-lite"/>
    </source>
</evidence>
<reference evidence="3" key="1">
    <citation type="submission" date="2020-08" db="EMBL/GenBank/DDBJ databases">
        <title>Multicomponent nature underlies the extraordinary mechanical properties of spider dragline silk.</title>
        <authorList>
            <person name="Kono N."/>
            <person name="Nakamura H."/>
            <person name="Mori M."/>
            <person name="Yoshida Y."/>
            <person name="Ohtoshi R."/>
            <person name="Malay A.D."/>
            <person name="Moran D.A.P."/>
            <person name="Tomita M."/>
            <person name="Numata K."/>
            <person name="Arakawa K."/>
        </authorList>
    </citation>
    <scope>NUCLEOTIDE SEQUENCE</scope>
</reference>
<gene>
    <name evidence="2" type="ORF">NPIL_358921</name>
    <name evidence="3" type="ORF">NPIL_467981</name>
</gene>
<evidence type="ECO:0000313" key="2">
    <source>
        <dbReference type="EMBL" id="GFT72556.1"/>
    </source>
</evidence>
<protein>
    <submittedName>
        <fullName evidence="3">Uncharacterized protein</fullName>
    </submittedName>
</protein>
<dbReference type="EMBL" id="BMAW01071658">
    <property type="protein sequence ID" value="GFT79087.1"/>
    <property type="molecule type" value="Genomic_DNA"/>
</dbReference>
<accession>A0A8X6U148</accession>